<reference evidence="1" key="3">
    <citation type="submission" date="2025-08" db="UniProtKB">
        <authorList>
            <consortium name="Ensembl"/>
        </authorList>
    </citation>
    <scope>IDENTIFICATION</scope>
</reference>
<name>H2XSD4_CIOIN</name>
<organism evidence="1 2">
    <name type="scientific">Ciona intestinalis</name>
    <name type="common">Transparent sea squirt</name>
    <name type="synonym">Ascidia intestinalis</name>
    <dbReference type="NCBI Taxonomy" id="7719"/>
    <lineage>
        <taxon>Eukaryota</taxon>
        <taxon>Metazoa</taxon>
        <taxon>Chordata</taxon>
        <taxon>Tunicata</taxon>
        <taxon>Ascidiacea</taxon>
        <taxon>Phlebobranchia</taxon>
        <taxon>Cionidae</taxon>
        <taxon>Ciona</taxon>
    </lineage>
</organism>
<dbReference type="AlphaFoldDB" id="H2XSD4"/>
<dbReference type="Proteomes" id="UP000008144">
    <property type="component" value="Chromosome 5"/>
</dbReference>
<keyword evidence="2" id="KW-1185">Reference proteome</keyword>
<evidence type="ECO:0000313" key="1">
    <source>
        <dbReference type="Ensembl" id="ENSCINP00000032568.1"/>
    </source>
</evidence>
<sequence length="72" mass="8503">MSDTHLRTTKVLRFNYNSTIVYQAIDMGSYKTSVTFFFQLLYTSNVYRGCQVQCILTQCRNVRYTDKQISLK</sequence>
<reference evidence="1" key="2">
    <citation type="journal article" date="2008" name="Genome Biol.">
        <title>Improved genome assembly and evidence-based global gene model set for the chordate Ciona intestinalis: new insight into intron and operon populations.</title>
        <authorList>
            <person name="Satou Y."/>
            <person name="Mineta K."/>
            <person name="Ogasawara M."/>
            <person name="Sasakura Y."/>
            <person name="Shoguchi E."/>
            <person name="Ueno K."/>
            <person name="Yamada L."/>
            <person name="Matsumoto J."/>
            <person name="Wasserscheid J."/>
            <person name="Dewar K."/>
            <person name="Wiley G.B."/>
            <person name="Macmil S.L."/>
            <person name="Roe B.A."/>
            <person name="Zeller R.W."/>
            <person name="Hastings K.E."/>
            <person name="Lemaire P."/>
            <person name="Lindquist E."/>
            <person name="Endo T."/>
            <person name="Hotta K."/>
            <person name="Inaba K."/>
        </authorList>
    </citation>
    <scope>NUCLEOTIDE SEQUENCE [LARGE SCALE GENOMIC DNA]</scope>
    <source>
        <strain evidence="1">wild type</strain>
    </source>
</reference>
<reference evidence="2" key="1">
    <citation type="journal article" date="2002" name="Science">
        <title>The draft genome of Ciona intestinalis: insights into chordate and vertebrate origins.</title>
        <authorList>
            <person name="Dehal P."/>
            <person name="Satou Y."/>
            <person name="Campbell R.K."/>
            <person name="Chapman J."/>
            <person name="Degnan B."/>
            <person name="De Tomaso A."/>
            <person name="Davidson B."/>
            <person name="Di Gregorio A."/>
            <person name="Gelpke M."/>
            <person name="Goodstein D.M."/>
            <person name="Harafuji N."/>
            <person name="Hastings K.E."/>
            <person name="Ho I."/>
            <person name="Hotta K."/>
            <person name="Huang W."/>
            <person name="Kawashima T."/>
            <person name="Lemaire P."/>
            <person name="Martinez D."/>
            <person name="Meinertzhagen I.A."/>
            <person name="Necula S."/>
            <person name="Nonaka M."/>
            <person name="Putnam N."/>
            <person name="Rash S."/>
            <person name="Saiga H."/>
            <person name="Satake M."/>
            <person name="Terry A."/>
            <person name="Yamada L."/>
            <person name="Wang H.G."/>
            <person name="Awazu S."/>
            <person name="Azumi K."/>
            <person name="Boore J."/>
            <person name="Branno M."/>
            <person name="Chin-Bow S."/>
            <person name="DeSantis R."/>
            <person name="Doyle S."/>
            <person name="Francino P."/>
            <person name="Keys D.N."/>
            <person name="Haga S."/>
            <person name="Hayashi H."/>
            <person name="Hino K."/>
            <person name="Imai K.S."/>
            <person name="Inaba K."/>
            <person name="Kano S."/>
            <person name="Kobayashi K."/>
            <person name="Kobayashi M."/>
            <person name="Lee B.I."/>
            <person name="Makabe K.W."/>
            <person name="Manohar C."/>
            <person name="Matassi G."/>
            <person name="Medina M."/>
            <person name="Mochizuki Y."/>
            <person name="Mount S."/>
            <person name="Morishita T."/>
            <person name="Miura S."/>
            <person name="Nakayama A."/>
            <person name="Nishizaka S."/>
            <person name="Nomoto H."/>
            <person name="Ohta F."/>
            <person name="Oishi K."/>
            <person name="Rigoutsos I."/>
            <person name="Sano M."/>
            <person name="Sasaki A."/>
            <person name="Sasakura Y."/>
            <person name="Shoguchi E."/>
            <person name="Shin-i T."/>
            <person name="Spagnuolo A."/>
            <person name="Stainier D."/>
            <person name="Suzuki M.M."/>
            <person name="Tassy O."/>
            <person name="Takatori N."/>
            <person name="Tokuoka M."/>
            <person name="Yagi K."/>
            <person name="Yoshizaki F."/>
            <person name="Wada S."/>
            <person name="Zhang C."/>
            <person name="Hyatt P.D."/>
            <person name="Larimer F."/>
            <person name="Detter C."/>
            <person name="Doggett N."/>
            <person name="Glavina T."/>
            <person name="Hawkins T."/>
            <person name="Richardson P."/>
            <person name="Lucas S."/>
            <person name="Kohara Y."/>
            <person name="Levine M."/>
            <person name="Satoh N."/>
            <person name="Rokhsar D.S."/>
        </authorList>
    </citation>
    <scope>NUCLEOTIDE SEQUENCE [LARGE SCALE GENOMIC DNA]</scope>
</reference>
<dbReference type="InParanoid" id="H2XSD4"/>
<accession>H2XSD4</accession>
<reference evidence="1" key="4">
    <citation type="submission" date="2025-09" db="UniProtKB">
        <authorList>
            <consortium name="Ensembl"/>
        </authorList>
    </citation>
    <scope>IDENTIFICATION</scope>
</reference>
<dbReference type="Ensembl" id="ENSCINT00000036264.1">
    <property type="protein sequence ID" value="ENSCINP00000032568.1"/>
    <property type="gene ID" value="ENSCING00000018878.1"/>
</dbReference>
<proteinExistence type="predicted"/>
<evidence type="ECO:0000313" key="2">
    <source>
        <dbReference type="Proteomes" id="UP000008144"/>
    </source>
</evidence>
<dbReference type="EMBL" id="EAAA01002227">
    <property type="status" value="NOT_ANNOTATED_CDS"/>
    <property type="molecule type" value="Genomic_DNA"/>
</dbReference>
<dbReference type="HOGENOM" id="CLU_2721484_0_0_1"/>
<protein>
    <submittedName>
        <fullName evidence="1">Uncharacterized protein</fullName>
    </submittedName>
</protein>